<evidence type="ECO:0000313" key="2">
    <source>
        <dbReference type="Proteomes" id="UP000814128"/>
    </source>
</evidence>
<reference evidence="1" key="2">
    <citation type="journal article" date="2022" name="New Phytol.">
        <title>Evolutionary transition to the ectomycorrhizal habit in the genomes of a hyperdiverse lineage of mushroom-forming fungi.</title>
        <authorList>
            <person name="Looney B."/>
            <person name="Miyauchi S."/>
            <person name="Morin E."/>
            <person name="Drula E."/>
            <person name="Courty P.E."/>
            <person name="Kohler A."/>
            <person name="Kuo A."/>
            <person name="LaButti K."/>
            <person name="Pangilinan J."/>
            <person name="Lipzen A."/>
            <person name="Riley R."/>
            <person name="Andreopoulos W."/>
            <person name="He G."/>
            <person name="Johnson J."/>
            <person name="Nolan M."/>
            <person name="Tritt A."/>
            <person name="Barry K.W."/>
            <person name="Grigoriev I.V."/>
            <person name="Nagy L.G."/>
            <person name="Hibbett D."/>
            <person name="Henrissat B."/>
            <person name="Matheny P.B."/>
            <person name="Labbe J."/>
            <person name="Martin F.M."/>
        </authorList>
    </citation>
    <scope>NUCLEOTIDE SEQUENCE</scope>
    <source>
        <strain evidence="1">EC-137</strain>
    </source>
</reference>
<name>A0ACB8R033_9AGAM</name>
<accession>A0ACB8R033</accession>
<proteinExistence type="predicted"/>
<sequence length="730" mass="79624">MPSGFNAPASAPVSPAYTRSQSSMNPPPVTPQRIPRSQRHHDQLQNLFRSPFTPESTLSTPYTPFSFRSPQSQWASDRSALTTPDSAKSNSAAHDQALHSAYAAASPLAIRNKRTVSNPADGADGWRSSANENGIRIDHRHEAFDDDENYPGADGTLILYLLMRPWVLTDWLTVPSPLPIDRVQRLFAAAARRPRAQSQAVFRPAVPILPATPARRTLATLNTPPPHASNVERLKAKGAFTDPACARRRPVFPQSDLFDIEESDYAPYPATFGVDPFDGPPTFASFDDHVRQLSTLPSSPPPPLRERAYDANCCPVCGNKATRLVALAPCAHVLCSACFTSSLNIVGEKNMECAVCRQAVKDFEMRTAPASETKALEQAQTQQQPVRRQARMSDGGSGTVLRIDNVPWDITPPMMRAWLKQPVQRVHILLDRKGKTQSHAFVEMRDEDGARAALRSAQNSVLGRGKRARGVTVTRASQEELMKALFPTWRGAFEGIRPSVRGLADTEQIAALSAGLLDEGELRALLHLIRSPDSHFLKVPSLPFHSLISILEKFPGDDGGRQFWTPALRDLLFDVTLSAIKILAADDSTRGDEALLADFLRTAIHCSAFTQAQRNVLTGLVEASPVHSQSPSPSSSVLSDEYAASGFSSELVGGNRLSGEFVANRLGGEFAVNRLNGEFAGPFDFQASVYAYHGQQQPHPAKLDALAREFRCDPGLIEVLAARIAAGELM</sequence>
<organism evidence="1 2">
    <name type="scientific">Vararia minispora EC-137</name>
    <dbReference type="NCBI Taxonomy" id="1314806"/>
    <lineage>
        <taxon>Eukaryota</taxon>
        <taxon>Fungi</taxon>
        <taxon>Dikarya</taxon>
        <taxon>Basidiomycota</taxon>
        <taxon>Agaricomycotina</taxon>
        <taxon>Agaricomycetes</taxon>
        <taxon>Russulales</taxon>
        <taxon>Lachnocladiaceae</taxon>
        <taxon>Vararia</taxon>
    </lineage>
</organism>
<protein>
    <submittedName>
        <fullName evidence="1">Uncharacterized protein</fullName>
    </submittedName>
</protein>
<reference evidence="1" key="1">
    <citation type="submission" date="2021-02" db="EMBL/GenBank/DDBJ databases">
        <authorList>
            <consortium name="DOE Joint Genome Institute"/>
            <person name="Ahrendt S."/>
            <person name="Looney B.P."/>
            <person name="Miyauchi S."/>
            <person name="Morin E."/>
            <person name="Drula E."/>
            <person name="Courty P.E."/>
            <person name="Chicoki N."/>
            <person name="Fauchery L."/>
            <person name="Kohler A."/>
            <person name="Kuo A."/>
            <person name="Labutti K."/>
            <person name="Pangilinan J."/>
            <person name="Lipzen A."/>
            <person name="Riley R."/>
            <person name="Andreopoulos W."/>
            <person name="He G."/>
            <person name="Johnson J."/>
            <person name="Barry K.W."/>
            <person name="Grigoriev I.V."/>
            <person name="Nagy L."/>
            <person name="Hibbett D."/>
            <person name="Henrissat B."/>
            <person name="Matheny P.B."/>
            <person name="Labbe J."/>
            <person name="Martin F."/>
        </authorList>
    </citation>
    <scope>NUCLEOTIDE SEQUENCE</scope>
    <source>
        <strain evidence="1">EC-137</strain>
    </source>
</reference>
<dbReference type="EMBL" id="MU273465">
    <property type="protein sequence ID" value="KAI0037140.1"/>
    <property type="molecule type" value="Genomic_DNA"/>
</dbReference>
<comment type="caution">
    <text evidence="1">The sequence shown here is derived from an EMBL/GenBank/DDBJ whole genome shotgun (WGS) entry which is preliminary data.</text>
</comment>
<keyword evidence="2" id="KW-1185">Reference proteome</keyword>
<evidence type="ECO:0000313" key="1">
    <source>
        <dbReference type="EMBL" id="KAI0037140.1"/>
    </source>
</evidence>
<dbReference type="Proteomes" id="UP000814128">
    <property type="component" value="Unassembled WGS sequence"/>
</dbReference>
<gene>
    <name evidence="1" type="ORF">K488DRAFT_81365</name>
</gene>